<comment type="similarity">
    <text evidence="10 11">Belongs to the class-I aminoacyl-tRNA synthetase family. TyrS type 1 subfamily.</text>
</comment>
<dbReference type="GO" id="GO:0006437">
    <property type="term" value="P:tyrosyl-tRNA aminoacylation"/>
    <property type="evidence" value="ECO:0007669"/>
    <property type="project" value="UniProtKB-UniRule"/>
</dbReference>
<dbReference type="NCBIfam" id="TIGR00234">
    <property type="entry name" value="tyrS"/>
    <property type="match status" value="1"/>
</dbReference>
<evidence type="ECO:0000256" key="8">
    <source>
        <dbReference type="ARBA" id="ARBA00023146"/>
    </source>
</evidence>
<protein>
    <recommendedName>
        <fullName evidence="11">Tyrosine--tRNA ligase</fullName>
        <ecNumber evidence="11">6.1.1.1</ecNumber>
    </recommendedName>
    <alternativeName>
        <fullName evidence="11">Tyrosyl-tRNA synthetase</fullName>
        <shortName evidence="11">TyrRS</shortName>
    </alternativeName>
</protein>
<comment type="subcellular location">
    <subcellularLocation>
        <location evidence="1 11">Cytoplasm</location>
    </subcellularLocation>
</comment>
<dbReference type="Proteomes" id="UP000242246">
    <property type="component" value="Unassembled WGS sequence"/>
</dbReference>
<feature type="binding site" evidence="11">
    <location>
        <position position="168"/>
    </location>
    <ligand>
        <name>L-tyrosine</name>
        <dbReference type="ChEBI" id="CHEBI:58315"/>
    </ligand>
</feature>
<dbReference type="AlphaFoldDB" id="A0A2A5S0C6"/>
<dbReference type="InterPro" id="IPR001412">
    <property type="entry name" value="aa-tRNA-synth_I_CS"/>
</dbReference>
<evidence type="ECO:0000256" key="9">
    <source>
        <dbReference type="ARBA" id="ARBA00048248"/>
    </source>
</evidence>
<dbReference type="Gene3D" id="3.40.50.620">
    <property type="entry name" value="HUPs"/>
    <property type="match status" value="1"/>
</dbReference>
<keyword evidence="5 11" id="KW-0067">ATP-binding</keyword>
<evidence type="ECO:0000256" key="1">
    <source>
        <dbReference type="ARBA" id="ARBA00004496"/>
    </source>
</evidence>
<dbReference type="InterPro" id="IPR002307">
    <property type="entry name" value="Tyr-tRNA-ligase"/>
</dbReference>
<evidence type="ECO:0000256" key="12">
    <source>
        <dbReference type="PROSITE-ProRule" id="PRU00182"/>
    </source>
</evidence>
<evidence type="ECO:0000256" key="2">
    <source>
        <dbReference type="ARBA" id="ARBA00022490"/>
    </source>
</evidence>
<dbReference type="STRING" id="1348632.GCA_001591745_00756"/>
<feature type="domain" description="RNA-binding S4" evidence="13">
    <location>
        <begin position="351"/>
        <end position="413"/>
    </location>
</feature>
<dbReference type="PANTHER" id="PTHR11766:SF0">
    <property type="entry name" value="TYROSINE--TRNA LIGASE, MITOCHONDRIAL"/>
    <property type="match status" value="1"/>
</dbReference>
<evidence type="ECO:0000313" key="15">
    <source>
        <dbReference type="Proteomes" id="UP000242246"/>
    </source>
</evidence>
<organism evidence="14 15">
    <name type="scientific">Pseudolactococcus plantarum</name>
    <dbReference type="NCBI Taxonomy" id="1365"/>
    <lineage>
        <taxon>Bacteria</taxon>
        <taxon>Bacillati</taxon>
        <taxon>Bacillota</taxon>
        <taxon>Bacilli</taxon>
        <taxon>Lactobacillales</taxon>
        <taxon>Streptococcaceae</taxon>
        <taxon>Pseudolactococcus</taxon>
    </lineage>
</organism>
<dbReference type="EC" id="6.1.1.1" evidence="11"/>
<evidence type="ECO:0000256" key="7">
    <source>
        <dbReference type="ARBA" id="ARBA00022917"/>
    </source>
</evidence>
<sequence>MNIFEELKARGLIFQTTDEAALIKALTEDSIKFYSGYDPTADSLHLGHLVPILNMRRLQLAGHQPVALVGGATGMIGDPSFKDAERSLQTTETVAAWSAAIKQQLSRFLSFEGENAATVVNNYDWFSQMNILEFLRDVGKHFTINYMMSKESVKKRIETGISYTEFAYQILQGYDFYQLNENYGVTLEIGGSDQWGNMIAGTDLIRKKSGNDTHVITVPLITDSTGKKFGKSEGNAVWLDADKTSPYEFYQFWLNVADADAVKFLKIFTFLSLDEIDDIAKAFEAAPHERLAQKTLAKEVVTLVHGETAYDNAVHISQQLFDGHIKSLSVKDIKTGLSDVPNFTVAADFDGNLVNLLVDAKISPSRRQAREDISNGAIYINGDRQTSLEYVIGDADKLESQLTVIRRGKKKYTIINF</sequence>
<dbReference type="Pfam" id="PF00579">
    <property type="entry name" value="tRNA-synt_1b"/>
    <property type="match status" value="1"/>
</dbReference>
<keyword evidence="2 11" id="KW-0963">Cytoplasm</keyword>
<dbReference type="EMBL" id="JXJX01000006">
    <property type="protein sequence ID" value="PCS06915.1"/>
    <property type="molecule type" value="Genomic_DNA"/>
</dbReference>
<dbReference type="RefSeq" id="WP_068161755.1">
    <property type="nucleotide sequence ID" value="NZ_JXJX01000006.1"/>
</dbReference>
<dbReference type="InterPro" id="IPR014729">
    <property type="entry name" value="Rossmann-like_a/b/a_fold"/>
</dbReference>
<dbReference type="Gene3D" id="3.10.290.10">
    <property type="entry name" value="RNA-binding S4 domain"/>
    <property type="match status" value="1"/>
</dbReference>
<evidence type="ECO:0000259" key="13">
    <source>
        <dbReference type="SMART" id="SM00363"/>
    </source>
</evidence>
<keyword evidence="6 12" id="KW-0694">RNA-binding</keyword>
<dbReference type="InterPro" id="IPR024107">
    <property type="entry name" value="Tyr-tRNA-ligase_bac_1"/>
</dbReference>
<name>A0A2A5S0C6_9LACT</name>
<dbReference type="InterPro" id="IPR002305">
    <property type="entry name" value="aa-tRNA-synth_Ic"/>
</dbReference>
<dbReference type="CDD" id="cd00165">
    <property type="entry name" value="S4"/>
    <property type="match status" value="1"/>
</dbReference>
<keyword evidence="4 11" id="KW-0547">Nucleotide-binding</keyword>
<accession>A0A2A5S0C6</accession>
<gene>
    <name evidence="11" type="primary">tyrS</name>
    <name evidence="14" type="ORF">RU87_GL001375</name>
</gene>
<evidence type="ECO:0000256" key="6">
    <source>
        <dbReference type="ARBA" id="ARBA00022884"/>
    </source>
</evidence>
<dbReference type="HAMAP" id="MF_02006">
    <property type="entry name" value="Tyr_tRNA_synth_type1"/>
    <property type="match status" value="1"/>
</dbReference>
<dbReference type="InterPro" id="IPR036986">
    <property type="entry name" value="S4_RNA-bd_sf"/>
</dbReference>
<comment type="function">
    <text evidence="11">Catalyzes the attachment of tyrosine to tRNA(Tyr) in a two-step reaction: tyrosine is first activated by ATP to form Tyr-AMP and then transferred to the acceptor end of tRNA(Tyr).</text>
</comment>
<comment type="catalytic activity">
    <reaction evidence="9 11">
        <text>tRNA(Tyr) + L-tyrosine + ATP = L-tyrosyl-tRNA(Tyr) + AMP + diphosphate + H(+)</text>
        <dbReference type="Rhea" id="RHEA:10220"/>
        <dbReference type="Rhea" id="RHEA-COMP:9706"/>
        <dbReference type="Rhea" id="RHEA-COMP:9707"/>
        <dbReference type="ChEBI" id="CHEBI:15378"/>
        <dbReference type="ChEBI" id="CHEBI:30616"/>
        <dbReference type="ChEBI" id="CHEBI:33019"/>
        <dbReference type="ChEBI" id="CHEBI:58315"/>
        <dbReference type="ChEBI" id="CHEBI:78442"/>
        <dbReference type="ChEBI" id="CHEBI:78536"/>
        <dbReference type="ChEBI" id="CHEBI:456215"/>
        <dbReference type="EC" id="6.1.1.1"/>
    </reaction>
</comment>
<dbReference type="OrthoDB" id="9804243at2"/>
<evidence type="ECO:0000256" key="10">
    <source>
        <dbReference type="ARBA" id="ARBA00060965"/>
    </source>
</evidence>
<reference evidence="14 15" key="1">
    <citation type="submission" date="2014-12" db="EMBL/GenBank/DDBJ databases">
        <title>Draft genome sequences of 10 type strains of Lactococcus.</title>
        <authorList>
            <person name="Sun Z."/>
            <person name="Zhong Z."/>
            <person name="Liu W."/>
            <person name="Zhang W."/>
            <person name="Zhang H."/>
        </authorList>
    </citation>
    <scope>NUCLEOTIDE SEQUENCE [LARGE SCALE GENOMIC DNA]</scope>
    <source>
        <strain evidence="14 15">DSM 20686</strain>
    </source>
</reference>
<dbReference type="InterPro" id="IPR002942">
    <property type="entry name" value="S4_RNA-bd"/>
</dbReference>
<feature type="binding site" evidence="11">
    <location>
        <position position="172"/>
    </location>
    <ligand>
        <name>L-tyrosine</name>
        <dbReference type="ChEBI" id="CHEBI:58315"/>
    </ligand>
</feature>
<dbReference type="Pfam" id="PF22421">
    <property type="entry name" value="SYY_C-terminal"/>
    <property type="match status" value="1"/>
</dbReference>
<dbReference type="SUPFAM" id="SSF55174">
    <property type="entry name" value="Alpha-L RNA-binding motif"/>
    <property type="match status" value="1"/>
</dbReference>
<proteinExistence type="inferred from homology"/>
<comment type="subunit">
    <text evidence="11">Homodimer.</text>
</comment>
<dbReference type="GO" id="GO:0042803">
    <property type="term" value="F:protein homodimerization activity"/>
    <property type="evidence" value="ECO:0007669"/>
    <property type="project" value="UniProtKB-ARBA"/>
</dbReference>
<evidence type="ECO:0000256" key="3">
    <source>
        <dbReference type="ARBA" id="ARBA00022598"/>
    </source>
</evidence>
<evidence type="ECO:0000256" key="5">
    <source>
        <dbReference type="ARBA" id="ARBA00022840"/>
    </source>
</evidence>
<evidence type="ECO:0000313" key="14">
    <source>
        <dbReference type="EMBL" id="PCS06915.1"/>
    </source>
</evidence>
<feature type="binding site" evidence="11">
    <location>
        <position position="34"/>
    </location>
    <ligand>
        <name>L-tyrosine</name>
        <dbReference type="ChEBI" id="CHEBI:58315"/>
    </ligand>
</feature>
<evidence type="ECO:0000256" key="11">
    <source>
        <dbReference type="HAMAP-Rule" id="MF_02006"/>
    </source>
</evidence>
<dbReference type="GO" id="GO:0004831">
    <property type="term" value="F:tyrosine-tRNA ligase activity"/>
    <property type="evidence" value="ECO:0007669"/>
    <property type="project" value="UniProtKB-UniRule"/>
</dbReference>
<feature type="binding site" evidence="11">
    <location>
        <position position="231"/>
    </location>
    <ligand>
        <name>ATP</name>
        <dbReference type="ChEBI" id="CHEBI:30616"/>
    </ligand>
</feature>
<dbReference type="SUPFAM" id="SSF52374">
    <property type="entry name" value="Nucleotidylyl transferase"/>
    <property type="match status" value="1"/>
</dbReference>
<dbReference type="SMART" id="SM00363">
    <property type="entry name" value="S4"/>
    <property type="match status" value="1"/>
</dbReference>
<dbReference type="PROSITE" id="PS00178">
    <property type="entry name" value="AA_TRNA_LIGASE_I"/>
    <property type="match status" value="1"/>
</dbReference>
<dbReference type="GO" id="GO:0005829">
    <property type="term" value="C:cytosol"/>
    <property type="evidence" value="ECO:0007669"/>
    <property type="project" value="TreeGrafter"/>
</dbReference>
<dbReference type="GO" id="GO:0003723">
    <property type="term" value="F:RNA binding"/>
    <property type="evidence" value="ECO:0007669"/>
    <property type="project" value="UniProtKB-KW"/>
</dbReference>
<evidence type="ECO:0000256" key="4">
    <source>
        <dbReference type="ARBA" id="ARBA00022741"/>
    </source>
</evidence>
<dbReference type="PRINTS" id="PR01040">
    <property type="entry name" value="TRNASYNTHTYR"/>
</dbReference>
<dbReference type="GO" id="GO:0005524">
    <property type="term" value="F:ATP binding"/>
    <property type="evidence" value="ECO:0007669"/>
    <property type="project" value="UniProtKB-UniRule"/>
</dbReference>
<keyword evidence="15" id="KW-1185">Reference proteome</keyword>
<dbReference type="PROSITE" id="PS50889">
    <property type="entry name" value="S4"/>
    <property type="match status" value="1"/>
</dbReference>
<dbReference type="PANTHER" id="PTHR11766">
    <property type="entry name" value="TYROSYL-TRNA SYNTHETASE"/>
    <property type="match status" value="1"/>
</dbReference>
<keyword evidence="3 11" id="KW-0436">Ligase</keyword>
<dbReference type="Gene3D" id="1.10.240.10">
    <property type="entry name" value="Tyrosyl-Transfer RNA Synthetase"/>
    <property type="match status" value="1"/>
</dbReference>
<dbReference type="FunFam" id="3.40.50.620:FF:000008">
    <property type="entry name" value="Tyrosine--tRNA ligase"/>
    <property type="match status" value="1"/>
</dbReference>
<keyword evidence="8 11" id="KW-0030">Aminoacyl-tRNA synthetase</keyword>
<feature type="short sequence motif" description="'HIGH' region" evidence="11">
    <location>
        <begin position="39"/>
        <end position="48"/>
    </location>
</feature>
<dbReference type="FunFam" id="1.10.240.10:FF:000001">
    <property type="entry name" value="Tyrosine--tRNA ligase"/>
    <property type="match status" value="1"/>
</dbReference>
<comment type="caution">
    <text evidence="14">The sequence shown here is derived from an EMBL/GenBank/DDBJ whole genome shotgun (WGS) entry which is preliminary data.</text>
</comment>
<feature type="short sequence motif" description="'KMSKS' region" evidence="11">
    <location>
        <begin position="228"/>
        <end position="232"/>
    </location>
</feature>
<dbReference type="CDD" id="cd00805">
    <property type="entry name" value="TyrRS_core"/>
    <property type="match status" value="1"/>
</dbReference>
<dbReference type="InterPro" id="IPR054608">
    <property type="entry name" value="SYY-like_C"/>
</dbReference>
<keyword evidence="7 11" id="KW-0648">Protein biosynthesis</keyword>
<dbReference type="InterPro" id="IPR024088">
    <property type="entry name" value="Tyr-tRNA-ligase_bac-type"/>
</dbReference>